<name>A0A934MBV9_9MICO</name>
<comment type="caution">
    <text evidence="1">The sequence shown here is derived from an EMBL/GenBank/DDBJ whole genome shotgun (WGS) entry which is preliminary data.</text>
</comment>
<evidence type="ECO:0000313" key="2">
    <source>
        <dbReference type="Proteomes" id="UP000602087"/>
    </source>
</evidence>
<dbReference type="InterPro" id="IPR024524">
    <property type="entry name" value="DUF3800"/>
</dbReference>
<gene>
    <name evidence="1" type="ORF">JAV76_11990</name>
</gene>
<dbReference type="AlphaFoldDB" id="A0A934MBV9"/>
<dbReference type="RefSeq" id="WP_198734307.1">
    <property type="nucleotide sequence ID" value="NZ_JAEINH010000010.1"/>
</dbReference>
<dbReference type="Pfam" id="PF12686">
    <property type="entry name" value="DUF3800"/>
    <property type="match status" value="1"/>
</dbReference>
<dbReference type="Proteomes" id="UP000602087">
    <property type="component" value="Unassembled WGS sequence"/>
</dbReference>
<accession>A0A934MBV9</accession>
<dbReference type="EMBL" id="JAEINH010000010">
    <property type="protein sequence ID" value="MBI9115736.1"/>
    <property type="molecule type" value="Genomic_DNA"/>
</dbReference>
<proteinExistence type="predicted"/>
<reference evidence="1" key="1">
    <citation type="submission" date="2020-12" db="EMBL/GenBank/DDBJ databases">
        <title>Sanguibacter suaedae sp. nov., isolated from Suaeda aralocaspica.</title>
        <authorList>
            <person name="Ma Q."/>
        </authorList>
    </citation>
    <scope>NUCLEOTIDE SEQUENCE</scope>
    <source>
        <strain evidence="1">YZGR15</strain>
    </source>
</reference>
<protein>
    <submittedName>
        <fullName evidence="1">DUF3800 domain-containing protein</fullName>
    </submittedName>
</protein>
<keyword evidence="2" id="KW-1185">Reference proteome</keyword>
<evidence type="ECO:0000313" key="1">
    <source>
        <dbReference type="EMBL" id="MBI9115736.1"/>
    </source>
</evidence>
<organism evidence="1 2">
    <name type="scientific">Sanguibacter suaedae</name>
    <dbReference type="NCBI Taxonomy" id="2795737"/>
    <lineage>
        <taxon>Bacteria</taxon>
        <taxon>Bacillati</taxon>
        <taxon>Actinomycetota</taxon>
        <taxon>Actinomycetes</taxon>
        <taxon>Micrococcales</taxon>
        <taxon>Sanguibacteraceae</taxon>
        <taxon>Sanguibacter</taxon>
    </lineage>
</organism>
<sequence length="232" mass="26116">MLLAYVDESYAKDQYFCLGAIVVDSDAASTIERGLDELVVEYSSSTSLPMDAELHGYELFHGKGDWSCLKLRQLINVYGRAMHIIGTSGARLIFRSMDVARQLRRYSAPYPPHDVVLGHVLESIESVAADIGDHVVVIADEVHSEERHRTNFRSFRRLGTPGYQSSTLPHLLDTLHFAPSKHSRLLQAADLVTFMHRRRNMAVDTDPRAIATSDRIWASVADSVVRSWHWAP</sequence>